<dbReference type="OMA" id="LAWWPAN"/>
<comment type="subcellular location">
    <subcellularLocation>
        <location evidence="1">Plastid</location>
        <location evidence="1">Chloroplast</location>
    </subcellularLocation>
</comment>
<evidence type="ECO:0000256" key="4">
    <source>
        <dbReference type="ARBA" id="ARBA00022640"/>
    </source>
</evidence>
<keyword evidence="5" id="KW-0148">Chlorophyll</keyword>
<keyword evidence="5" id="KW-0157">Chromophore</keyword>
<feature type="binding site" evidence="5">
    <location>
        <position position="90"/>
    </location>
    <ligand>
        <name>chlorophyll a</name>
        <dbReference type="ChEBI" id="CHEBI:58416"/>
        <label>1</label>
    </ligand>
</feature>
<keyword evidence="2" id="KW-0150">Chloroplast</keyword>
<dbReference type="STRING" id="1169540.A0A0G4EZT0"/>
<dbReference type="GO" id="GO:0009765">
    <property type="term" value="P:photosynthesis, light harvesting"/>
    <property type="evidence" value="ECO:0007669"/>
    <property type="project" value="InterPro"/>
</dbReference>
<evidence type="ECO:0000256" key="5">
    <source>
        <dbReference type="PIRSR" id="PIRSR601344-1"/>
    </source>
</evidence>
<feature type="binding site" evidence="5">
    <location>
        <position position="93"/>
    </location>
    <ligand>
        <name>chlorophyll a</name>
        <dbReference type="ChEBI" id="CHEBI:58416"/>
        <label>1</label>
    </ligand>
</feature>
<dbReference type="Pfam" id="PF00504">
    <property type="entry name" value="Chloroa_b-bind"/>
    <property type="match status" value="1"/>
</dbReference>
<keyword evidence="4" id="KW-0934">Plastid</keyword>
<proteinExistence type="predicted"/>
<feature type="binding site" evidence="5">
    <location>
        <position position="199"/>
    </location>
    <ligand>
        <name>chlorophyll a</name>
        <dbReference type="ChEBI" id="CHEBI:58416"/>
        <label>1</label>
    </ligand>
</feature>
<dbReference type="SUPFAM" id="SSF103511">
    <property type="entry name" value="Chlorophyll a-b binding protein"/>
    <property type="match status" value="1"/>
</dbReference>
<keyword evidence="6" id="KW-0732">Signal</keyword>
<sequence length="222" mass="24202">MKSAIAAVCIALVASVCAASDEAFVPSAGRLPTLRSRTSPARSQLEMATKTSAFDSEPGVLPPLGYFDPLNIFTDKDPEDAAYKKWRAIEIKHGRLAMLAVLGYIVPFYYQFPGLLSSSLNLKFTDVPPGIDAIISGKMPAAGIAQILAFQAFLEAVVFSRQFTDEDAEPGDIQPGWWFRESDPAKLREYQDKEINNGRLAQMGILGLVVGDLLSDKPFPFV</sequence>
<keyword evidence="8" id="KW-1185">Reference proteome</keyword>
<dbReference type="OrthoDB" id="413410at2759"/>
<dbReference type="InterPro" id="IPR001344">
    <property type="entry name" value="Chloro_AB-bd_pln"/>
</dbReference>
<evidence type="ECO:0000256" key="6">
    <source>
        <dbReference type="SAM" id="SignalP"/>
    </source>
</evidence>
<dbReference type="PANTHER" id="PTHR21649">
    <property type="entry name" value="CHLOROPHYLL A/B BINDING PROTEIN"/>
    <property type="match status" value="1"/>
</dbReference>
<accession>A0A0G4EZT0</accession>
<dbReference type="EMBL" id="CDMY01000353">
    <property type="protein sequence ID" value="CEM04545.1"/>
    <property type="molecule type" value="Genomic_DNA"/>
</dbReference>
<evidence type="ECO:0000256" key="2">
    <source>
        <dbReference type="ARBA" id="ARBA00022528"/>
    </source>
</evidence>
<feature type="binding site" evidence="5">
    <location>
        <position position="194"/>
    </location>
    <ligand>
        <name>chlorophyll a</name>
        <dbReference type="ChEBI" id="CHEBI:58416"/>
        <label>1</label>
    </ligand>
</feature>
<evidence type="ECO:0000313" key="7">
    <source>
        <dbReference type="EMBL" id="CEM04545.1"/>
    </source>
</evidence>
<evidence type="ECO:0000313" key="8">
    <source>
        <dbReference type="Proteomes" id="UP000041254"/>
    </source>
</evidence>
<dbReference type="InParanoid" id="A0A0G4EZT0"/>
<organism evidence="7 8">
    <name type="scientific">Vitrella brassicaformis (strain CCMP3155)</name>
    <dbReference type="NCBI Taxonomy" id="1169540"/>
    <lineage>
        <taxon>Eukaryota</taxon>
        <taxon>Sar</taxon>
        <taxon>Alveolata</taxon>
        <taxon>Colpodellida</taxon>
        <taxon>Vitrellaceae</taxon>
        <taxon>Vitrella</taxon>
    </lineage>
</organism>
<dbReference type="VEuPathDB" id="CryptoDB:Vbra_8650"/>
<dbReference type="InterPro" id="IPR022796">
    <property type="entry name" value="Chloroa_b-bind"/>
</dbReference>
<dbReference type="Gene3D" id="1.10.3460.10">
    <property type="entry name" value="Chlorophyll a/b binding protein domain"/>
    <property type="match status" value="1"/>
</dbReference>
<feature type="binding site" evidence="5">
    <location>
        <position position="197"/>
    </location>
    <ligand>
        <name>chlorophyll a</name>
        <dbReference type="ChEBI" id="CHEBI:58416"/>
        <label>1</label>
    </ligand>
</feature>
<gene>
    <name evidence="7" type="ORF">Vbra_8650</name>
</gene>
<reference evidence="7 8" key="1">
    <citation type="submission" date="2014-11" db="EMBL/GenBank/DDBJ databases">
        <authorList>
            <person name="Zhu J."/>
            <person name="Qi W."/>
            <person name="Song R."/>
        </authorList>
    </citation>
    <scope>NUCLEOTIDE SEQUENCE [LARGE SCALE GENOMIC DNA]</scope>
</reference>
<protein>
    <submittedName>
        <fullName evidence="7">Uncharacterized protein</fullName>
    </submittedName>
</protein>
<dbReference type="GO" id="GO:0016020">
    <property type="term" value="C:membrane"/>
    <property type="evidence" value="ECO:0007669"/>
    <property type="project" value="InterPro"/>
</dbReference>
<evidence type="ECO:0000256" key="1">
    <source>
        <dbReference type="ARBA" id="ARBA00004229"/>
    </source>
</evidence>
<feature type="binding site" description="axial binding residue" evidence="5">
    <location>
        <position position="155"/>
    </location>
    <ligand>
        <name>chlorophyll b</name>
        <dbReference type="ChEBI" id="CHEBI:61721"/>
        <label>1</label>
    </ligand>
    <ligandPart>
        <name>Mg</name>
        <dbReference type="ChEBI" id="CHEBI:25107"/>
    </ligandPart>
</feature>
<dbReference type="GO" id="GO:0016168">
    <property type="term" value="F:chlorophyll binding"/>
    <property type="evidence" value="ECO:0007669"/>
    <property type="project" value="UniProtKB-KW"/>
</dbReference>
<name>A0A0G4EZT0_VITBC</name>
<feature type="chain" id="PRO_5005188407" evidence="6">
    <location>
        <begin position="19"/>
        <end position="222"/>
    </location>
</feature>
<dbReference type="GO" id="GO:0009507">
    <property type="term" value="C:chloroplast"/>
    <property type="evidence" value="ECO:0007669"/>
    <property type="project" value="UniProtKB-SubCell"/>
</dbReference>
<evidence type="ECO:0000256" key="3">
    <source>
        <dbReference type="ARBA" id="ARBA00022531"/>
    </source>
</evidence>
<feature type="binding site" description="axial binding residue" evidence="5">
    <location>
        <position position="95"/>
    </location>
    <ligand>
        <name>chlorophyll b</name>
        <dbReference type="ChEBI" id="CHEBI:61721"/>
        <label>1</label>
    </ligand>
    <ligandPart>
        <name>Mg</name>
        <dbReference type="ChEBI" id="CHEBI:25107"/>
    </ligandPart>
</feature>
<keyword evidence="3" id="KW-0602">Photosynthesis</keyword>
<dbReference type="Proteomes" id="UP000041254">
    <property type="component" value="Unassembled WGS sequence"/>
</dbReference>
<feature type="binding site" evidence="5">
    <location>
        <position position="193"/>
    </location>
    <ligand>
        <name>chlorophyll a</name>
        <dbReference type="ChEBI" id="CHEBI:58416"/>
        <label>1</label>
    </ligand>
</feature>
<dbReference type="PhylomeDB" id="A0A0G4EZT0"/>
<feature type="signal peptide" evidence="6">
    <location>
        <begin position="1"/>
        <end position="18"/>
    </location>
</feature>
<dbReference type="AlphaFoldDB" id="A0A0G4EZT0"/>